<dbReference type="EMBL" id="LNZH02000166">
    <property type="protein sequence ID" value="OCB88982.1"/>
    <property type="molecule type" value="Genomic_DNA"/>
</dbReference>
<dbReference type="AlphaFoldDB" id="A0A9Q5N681"/>
<name>A0A9Q5N681_SANBA</name>
<sequence length="136" mass="15057">MSILSNNGSRSWTSEGVASIDPFLSNSRWHESTHLPDAKVLFCLAESSLNAFASRINARLEDAILRDERLLALFLRTHLTDDLPFASATPLNEVNERADVARVVDESIASRSDKNREETEEEEVSSTGHDQGDQSA</sequence>
<dbReference type="Proteomes" id="UP000757232">
    <property type="component" value="Unassembled WGS sequence"/>
</dbReference>
<evidence type="ECO:0000313" key="2">
    <source>
        <dbReference type="EMBL" id="OCB88982.1"/>
    </source>
</evidence>
<feature type="region of interest" description="Disordered" evidence="1">
    <location>
        <begin position="105"/>
        <end position="136"/>
    </location>
</feature>
<protein>
    <submittedName>
        <fullName evidence="2">Uncharacterized protein</fullName>
    </submittedName>
</protein>
<feature type="compositionally biased region" description="Polar residues" evidence="1">
    <location>
        <begin position="125"/>
        <end position="136"/>
    </location>
</feature>
<evidence type="ECO:0000256" key="1">
    <source>
        <dbReference type="SAM" id="MobiDB-lite"/>
    </source>
</evidence>
<comment type="caution">
    <text evidence="2">The sequence shown here is derived from an EMBL/GenBank/DDBJ whole genome shotgun (WGS) entry which is preliminary data.</text>
</comment>
<proteinExistence type="predicted"/>
<keyword evidence="3" id="KW-1185">Reference proteome</keyword>
<evidence type="ECO:0000313" key="3">
    <source>
        <dbReference type="Proteomes" id="UP000757232"/>
    </source>
</evidence>
<organism evidence="2 3">
    <name type="scientific">Sanghuangporus baumii</name>
    <name type="common">Phellinus baumii</name>
    <dbReference type="NCBI Taxonomy" id="108892"/>
    <lineage>
        <taxon>Eukaryota</taxon>
        <taxon>Fungi</taxon>
        <taxon>Dikarya</taxon>
        <taxon>Basidiomycota</taxon>
        <taxon>Agaricomycotina</taxon>
        <taxon>Agaricomycetes</taxon>
        <taxon>Hymenochaetales</taxon>
        <taxon>Hymenochaetaceae</taxon>
        <taxon>Sanghuangporus</taxon>
    </lineage>
</organism>
<accession>A0A9Q5N681</accession>
<reference evidence="2" key="1">
    <citation type="submission" date="2016-06" db="EMBL/GenBank/DDBJ databases">
        <title>Draft Genome sequence of the fungus Inonotus baumii.</title>
        <authorList>
            <person name="Zhu H."/>
            <person name="Lin W."/>
        </authorList>
    </citation>
    <scope>NUCLEOTIDE SEQUENCE</scope>
    <source>
        <strain evidence="2">821</strain>
    </source>
</reference>
<gene>
    <name evidence="2" type="ORF">A7U60_g3789</name>
</gene>